<dbReference type="EMBL" id="CAJVPM010005240">
    <property type="protein sequence ID" value="CAG8521702.1"/>
    <property type="molecule type" value="Genomic_DNA"/>
</dbReference>
<evidence type="ECO:0000313" key="1">
    <source>
        <dbReference type="EMBL" id="CAG8521702.1"/>
    </source>
</evidence>
<keyword evidence="2" id="KW-1185">Reference proteome</keyword>
<sequence length="461" mass="55724">MKNIESICHKCVNYDSHNRIIKKYKPKNVSSCQYPVTKNNFDGLFNIIWDDYMLKYNLMSSPIYLSGINKYGEFVDKENNKNKIYIEEITYDNFKSLLKNDQKNILDYCEIGKYEKIINTNEVLKKHNIKLQILRKNICEKMKEELPKKKTFLIDLIKNNKNSDLLMYKEFIYNFLRNENILNEFGKEKIVDLEKKRLKTLEKISVSDWFKWWRYLLNNLNNLNIIDIFWIFKKIEELEVYTKDKNFYKLIISTFVKNLIKCNQEYENICIPEILKMIKSEINCKTLTTDGLYSLLLKNENFNKLVKLNINELNEIHYFMTIQKTKLKKACMTDFIIDEFSTNNRFENFFEHGNYEPYFWKELEISENDKNIIEKNWFKNMDRLIKLEKKTNMNQYIDRLLDISESLKNNQLYYLESPNLFSEYLNSEKDLRNEYINNDGPIAELIKLSNIPEIDKNKFEL</sequence>
<gene>
    <name evidence="1" type="ORF">SCALOS_LOCUS4095</name>
</gene>
<comment type="caution">
    <text evidence="1">The sequence shown here is derived from an EMBL/GenBank/DDBJ whole genome shotgun (WGS) entry which is preliminary data.</text>
</comment>
<organism evidence="1 2">
    <name type="scientific">Scutellospora calospora</name>
    <dbReference type="NCBI Taxonomy" id="85575"/>
    <lineage>
        <taxon>Eukaryota</taxon>
        <taxon>Fungi</taxon>
        <taxon>Fungi incertae sedis</taxon>
        <taxon>Mucoromycota</taxon>
        <taxon>Glomeromycotina</taxon>
        <taxon>Glomeromycetes</taxon>
        <taxon>Diversisporales</taxon>
        <taxon>Gigasporaceae</taxon>
        <taxon>Scutellospora</taxon>
    </lineage>
</organism>
<name>A0ACA9LC99_9GLOM</name>
<evidence type="ECO:0000313" key="2">
    <source>
        <dbReference type="Proteomes" id="UP000789860"/>
    </source>
</evidence>
<protein>
    <submittedName>
        <fullName evidence="1">1263_t:CDS:1</fullName>
    </submittedName>
</protein>
<accession>A0ACA9LC99</accession>
<reference evidence="1" key="1">
    <citation type="submission" date="2021-06" db="EMBL/GenBank/DDBJ databases">
        <authorList>
            <person name="Kallberg Y."/>
            <person name="Tangrot J."/>
            <person name="Rosling A."/>
        </authorList>
    </citation>
    <scope>NUCLEOTIDE SEQUENCE</scope>
    <source>
        <strain evidence="1">AU212A</strain>
    </source>
</reference>
<proteinExistence type="predicted"/>
<dbReference type="Proteomes" id="UP000789860">
    <property type="component" value="Unassembled WGS sequence"/>
</dbReference>